<proteinExistence type="predicted"/>
<protein>
    <submittedName>
        <fullName evidence="2">Uncharacterized protein</fullName>
    </submittedName>
</protein>
<evidence type="ECO:0000256" key="1">
    <source>
        <dbReference type="SAM" id="SignalP"/>
    </source>
</evidence>
<keyword evidence="1" id="KW-0732">Signal</keyword>
<sequence>MALIPLMVTGTAQPRMAALIRATTHLAAAVNGVCASFVGMFKWVDGNAAYRLVDEIDKAADHQVRGIVKQAIEVLLFRVS</sequence>
<accession>A9B2D2</accession>
<feature type="signal peptide" evidence="1">
    <location>
        <begin position="1"/>
        <end position="17"/>
    </location>
</feature>
<dbReference type="KEGG" id="hau:Haur_1332"/>
<name>A9B2D2_HERA2</name>
<organism evidence="2 3">
    <name type="scientific">Herpetosiphon aurantiacus (strain ATCC 23779 / DSM 785 / 114-95)</name>
    <dbReference type="NCBI Taxonomy" id="316274"/>
    <lineage>
        <taxon>Bacteria</taxon>
        <taxon>Bacillati</taxon>
        <taxon>Chloroflexota</taxon>
        <taxon>Chloroflexia</taxon>
        <taxon>Herpetosiphonales</taxon>
        <taxon>Herpetosiphonaceae</taxon>
        <taxon>Herpetosiphon</taxon>
    </lineage>
</organism>
<evidence type="ECO:0000313" key="2">
    <source>
        <dbReference type="EMBL" id="ABX03977.1"/>
    </source>
</evidence>
<evidence type="ECO:0000313" key="3">
    <source>
        <dbReference type="Proteomes" id="UP000000787"/>
    </source>
</evidence>
<dbReference type="STRING" id="316274.Haur_1332"/>
<dbReference type="InParanoid" id="A9B2D2"/>
<feature type="chain" id="PRO_5002734501" evidence="1">
    <location>
        <begin position="18"/>
        <end position="80"/>
    </location>
</feature>
<reference evidence="2 3" key="1">
    <citation type="journal article" date="2011" name="Stand. Genomic Sci.">
        <title>Complete genome sequence of the filamentous gliding predatory bacterium Herpetosiphon aurantiacus type strain (114-95(T)).</title>
        <authorList>
            <person name="Kiss H."/>
            <person name="Nett M."/>
            <person name="Domin N."/>
            <person name="Martin K."/>
            <person name="Maresca J.A."/>
            <person name="Copeland A."/>
            <person name="Lapidus A."/>
            <person name="Lucas S."/>
            <person name="Berry K.W."/>
            <person name="Glavina Del Rio T."/>
            <person name="Dalin E."/>
            <person name="Tice H."/>
            <person name="Pitluck S."/>
            <person name="Richardson P."/>
            <person name="Bruce D."/>
            <person name="Goodwin L."/>
            <person name="Han C."/>
            <person name="Detter J.C."/>
            <person name="Schmutz J."/>
            <person name="Brettin T."/>
            <person name="Land M."/>
            <person name="Hauser L."/>
            <person name="Kyrpides N.C."/>
            <person name="Ivanova N."/>
            <person name="Goker M."/>
            <person name="Woyke T."/>
            <person name="Klenk H.P."/>
            <person name="Bryant D.A."/>
        </authorList>
    </citation>
    <scope>NUCLEOTIDE SEQUENCE [LARGE SCALE GENOMIC DNA]</scope>
    <source>
        <strain evidence="3">ATCC 23779 / DSM 785 / 114-95</strain>
    </source>
</reference>
<dbReference type="BioCyc" id="HAUR316274:GHYA-1353-MONOMER"/>
<dbReference type="EMBL" id="CP000875">
    <property type="protein sequence ID" value="ABX03977.1"/>
    <property type="molecule type" value="Genomic_DNA"/>
</dbReference>
<dbReference type="Proteomes" id="UP000000787">
    <property type="component" value="Chromosome"/>
</dbReference>
<dbReference type="AlphaFoldDB" id="A9B2D2"/>
<keyword evidence="3" id="KW-1185">Reference proteome</keyword>
<gene>
    <name evidence="2" type="ordered locus">Haur_1332</name>
</gene>
<dbReference type="HOGENOM" id="CLU_2584930_0_0_0"/>